<dbReference type="RefSeq" id="WP_161824674.1">
    <property type="nucleotide sequence ID" value="NZ_WVIC01000010.1"/>
</dbReference>
<dbReference type="InterPro" id="IPR001374">
    <property type="entry name" value="R3H_dom"/>
</dbReference>
<dbReference type="InterPro" id="IPR039247">
    <property type="entry name" value="KhpB"/>
</dbReference>
<dbReference type="SMART" id="SM00393">
    <property type="entry name" value="R3H"/>
    <property type="match status" value="1"/>
</dbReference>
<dbReference type="Gene3D" id="3.30.300.20">
    <property type="match status" value="1"/>
</dbReference>
<name>A0A8K1ZXZ6_9CYAN</name>
<dbReference type="PANTHER" id="PTHR35800">
    <property type="entry name" value="PROTEIN JAG"/>
    <property type="match status" value="1"/>
</dbReference>
<evidence type="ECO:0000259" key="1">
    <source>
        <dbReference type="PROSITE" id="PS51061"/>
    </source>
</evidence>
<dbReference type="EMBL" id="WVIC01000010">
    <property type="protein sequence ID" value="NCJ06192.1"/>
    <property type="molecule type" value="Genomic_DNA"/>
</dbReference>
<dbReference type="InterPro" id="IPR036867">
    <property type="entry name" value="R3H_dom_sf"/>
</dbReference>
<dbReference type="GO" id="GO:0003723">
    <property type="term" value="F:RNA binding"/>
    <property type="evidence" value="ECO:0007669"/>
    <property type="project" value="InterPro"/>
</dbReference>
<organism evidence="2 3">
    <name type="scientific">Petrachloros mirabilis ULC683</name>
    <dbReference type="NCBI Taxonomy" id="2781853"/>
    <lineage>
        <taxon>Bacteria</taxon>
        <taxon>Bacillati</taxon>
        <taxon>Cyanobacteriota</taxon>
        <taxon>Cyanophyceae</taxon>
        <taxon>Synechococcales</taxon>
        <taxon>Petrachlorosaceae</taxon>
        <taxon>Petrachloros</taxon>
        <taxon>Petrachloros mirabilis</taxon>
    </lineage>
</organism>
<keyword evidence="3" id="KW-1185">Reference proteome</keyword>
<feature type="domain" description="R3H" evidence="1">
    <location>
        <begin position="101"/>
        <end position="167"/>
    </location>
</feature>
<dbReference type="SUPFAM" id="SSF82708">
    <property type="entry name" value="R3H domain"/>
    <property type="match status" value="1"/>
</dbReference>
<accession>A0A8K1ZXZ6</accession>
<dbReference type="CDD" id="cd02644">
    <property type="entry name" value="R3H_jag"/>
    <property type="match status" value="1"/>
</dbReference>
<dbReference type="AlphaFoldDB" id="A0A8K1ZXZ6"/>
<protein>
    <submittedName>
        <fullName evidence="2">RNA-binding protein</fullName>
    </submittedName>
</protein>
<sequence length="171" mass="19079">MNAESIQRAQTWLTDLLSLMGYPTTISVEQPAFAQERLNHFGGCWLTVEPDKLKTAQINALTTADGEALDAIQYLLNVTLNLGQSAETQEAYTVELNQCREHHYSRLIDLAEEAAATARQTQSEFEMPPLTAAERRLVHTLLVSEPNLETFSQGEGAQRRLIVRYVSGQDS</sequence>
<dbReference type="InterPro" id="IPR034079">
    <property type="entry name" value="R3H_KhpB"/>
</dbReference>
<evidence type="ECO:0000313" key="2">
    <source>
        <dbReference type="EMBL" id="NCJ06192.1"/>
    </source>
</evidence>
<dbReference type="Pfam" id="PF01424">
    <property type="entry name" value="R3H"/>
    <property type="match status" value="1"/>
</dbReference>
<dbReference type="Proteomes" id="UP000607397">
    <property type="component" value="Unassembled WGS sequence"/>
</dbReference>
<gene>
    <name evidence="2" type="ORF">GS597_06600</name>
</gene>
<dbReference type="InterPro" id="IPR015946">
    <property type="entry name" value="KH_dom-like_a/b"/>
</dbReference>
<dbReference type="Gene3D" id="3.30.1370.50">
    <property type="entry name" value="R3H-like domain"/>
    <property type="match status" value="1"/>
</dbReference>
<evidence type="ECO:0000313" key="3">
    <source>
        <dbReference type="Proteomes" id="UP000607397"/>
    </source>
</evidence>
<dbReference type="PANTHER" id="PTHR35800:SF1">
    <property type="entry name" value="RNA-BINDING PROTEIN KHPB"/>
    <property type="match status" value="1"/>
</dbReference>
<comment type="caution">
    <text evidence="2">The sequence shown here is derived from an EMBL/GenBank/DDBJ whole genome shotgun (WGS) entry which is preliminary data.</text>
</comment>
<reference evidence="2" key="1">
    <citation type="submission" date="2019-12" db="EMBL/GenBank/DDBJ databases">
        <title>High-Quality draft genome sequences of three cyanobacteria isolated from the limestone walls of the Old Cathedral of Coimbra.</title>
        <authorList>
            <person name="Tiago I."/>
            <person name="Soares F."/>
            <person name="Portugal A."/>
        </authorList>
    </citation>
    <scope>NUCLEOTIDE SEQUENCE [LARGE SCALE GENOMIC DNA]</scope>
    <source>
        <strain evidence="2">C</strain>
    </source>
</reference>
<dbReference type="PROSITE" id="PS51061">
    <property type="entry name" value="R3H"/>
    <property type="match status" value="1"/>
</dbReference>
<proteinExistence type="predicted"/>